<proteinExistence type="predicted"/>
<feature type="domain" description="GHMP kinase C-terminal" evidence="11">
    <location>
        <begin position="218"/>
        <end position="280"/>
    </location>
</feature>
<evidence type="ECO:0000259" key="10">
    <source>
        <dbReference type="Pfam" id="PF00288"/>
    </source>
</evidence>
<dbReference type="Gene3D" id="3.30.230.10">
    <property type="match status" value="1"/>
</dbReference>
<dbReference type="GO" id="GO:0005829">
    <property type="term" value="C:cytosol"/>
    <property type="evidence" value="ECO:0007669"/>
    <property type="project" value="TreeGrafter"/>
</dbReference>
<evidence type="ECO:0000256" key="1">
    <source>
        <dbReference type="ARBA" id="ARBA00022490"/>
    </source>
</evidence>
<evidence type="ECO:0000259" key="11">
    <source>
        <dbReference type="Pfam" id="PF08544"/>
    </source>
</evidence>
<keyword evidence="7" id="KW-0460">Magnesium</keyword>
<dbReference type="UniPathway" id="UPA00057">
    <property type="reaction ID" value="UER00098"/>
</dbReference>
<dbReference type="Gene3D" id="3.30.70.890">
    <property type="entry name" value="GHMP kinase, C-terminal domain"/>
    <property type="match status" value="1"/>
</dbReference>
<evidence type="ECO:0000256" key="4">
    <source>
        <dbReference type="ARBA" id="ARBA00022741"/>
    </source>
</evidence>
<evidence type="ECO:0000256" key="9">
    <source>
        <dbReference type="ARBA" id="ARBA00029438"/>
    </source>
</evidence>
<evidence type="ECO:0000313" key="13">
    <source>
        <dbReference type="Proteomes" id="UP000054908"/>
    </source>
</evidence>
<keyword evidence="6" id="KW-0067">ATP-binding</keyword>
<evidence type="ECO:0000256" key="7">
    <source>
        <dbReference type="ARBA" id="ARBA00022842"/>
    </source>
</evidence>
<dbReference type="GO" id="GO:0019287">
    <property type="term" value="P:isopentenyl diphosphate biosynthetic process, mevalonate pathway"/>
    <property type="evidence" value="ECO:0007669"/>
    <property type="project" value="UniProtKB-UniPathway"/>
</dbReference>
<dbReference type="InterPro" id="IPR020568">
    <property type="entry name" value="Ribosomal_Su5_D2-typ_SF"/>
</dbReference>
<protein>
    <submittedName>
        <fullName evidence="12">Putative mevalonate kinase</fullName>
    </submittedName>
</protein>
<dbReference type="Proteomes" id="UP000054908">
    <property type="component" value="Unassembled WGS sequence"/>
</dbReference>
<dbReference type="InterPro" id="IPR013750">
    <property type="entry name" value="GHMP_kinase_C_dom"/>
</dbReference>
<dbReference type="PANTHER" id="PTHR43290:SF2">
    <property type="entry name" value="MEVALONATE KINASE"/>
    <property type="match status" value="1"/>
</dbReference>
<dbReference type="PRINTS" id="PR00959">
    <property type="entry name" value="MEVGALKINASE"/>
</dbReference>
<comment type="caution">
    <text evidence="12">The sequence shown here is derived from an EMBL/GenBank/DDBJ whole genome shotgun (WGS) entry which is preliminary data.</text>
</comment>
<organism evidence="12 13">
    <name type="scientific">Legionella maceachernii</name>
    <dbReference type="NCBI Taxonomy" id="466"/>
    <lineage>
        <taxon>Bacteria</taxon>
        <taxon>Pseudomonadati</taxon>
        <taxon>Pseudomonadota</taxon>
        <taxon>Gammaproteobacteria</taxon>
        <taxon>Legionellales</taxon>
        <taxon>Legionellaceae</taxon>
        <taxon>Legionella</taxon>
    </lineage>
</organism>
<dbReference type="SUPFAM" id="SSF55060">
    <property type="entry name" value="GHMP Kinase, C-terminal domain"/>
    <property type="match status" value="1"/>
</dbReference>
<accession>A0A0W0W0B2</accession>
<dbReference type="STRING" id="466.Lmac_1962"/>
<keyword evidence="1" id="KW-0963">Cytoplasm</keyword>
<evidence type="ECO:0000313" key="12">
    <source>
        <dbReference type="EMBL" id="KTD25598.1"/>
    </source>
</evidence>
<evidence type="ECO:0000256" key="6">
    <source>
        <dbReference type="ARBA" id="ARBA00022840"/>
    </source>
</evidence>
<evidence type="ECO:0000256" key="2">
    <source>
        <dbReference type="ARBA" id="ARBA00022516"/>
    </source>
</evidence>
<sequence length="294" mass="32199">MMSYDFQTTTYGKWILAGEHAVLRKHGALVFPIEEKKLHLSYRNLGSELSADYEGTHGSDMHLLFWSVLEQGQQLLGKSLNGLSGHFHLYNDIPIGVGLGASAALCVAVARWFEAQNVLGNESVFSFAKNLEDLFHGKSSGLDIAGVAAKTGMYFQQGQITPLKPTWSPHWFLSSCGQIGITSHCIHQVRQLWQADPIKAALIDQMMHESAIKAKFALEKNTPHSLSELAAAMQQAAHCFKEWGLISETLQQHMQMLLDLGALAVKPTGSGGGGYVVSLWDNPPATLPKEFIAI</sequence>
<dbReference type="EMBL" id="LNYL01000044">
    <property type="protein sequence ID" value="KTD25598.1"/>
    <property type="molecule type" value="Genomic_DNA"/>
</dbReference>
<reference evidence="12 13" key="1">
    <citation type="submission" date="2015-11" db="EMBL/GenBank/DDBJ databases">
        <title>Genomic analysis of 38 Legionella species identifies large and diverse effector repertoires.</title>
        <authorList>
            <person name="Burstein D."/>
            <person name="Amaro F."/>
            <person name="Zusman T."/>
            <person name="Lifshitz Z."/>
            <person name="Cohen O."/>
            <person name="Gilbert J.A."/>
            <person name="Pupko T."/>
            <person name="Shuman H.A."/>
            <person name="Segal G."/>
        </authorList>
    </citation>
    <scope>NUCLEOTIDE SEQUENCE [LARGE SCALE GENOMIC DNA]</scope>
    <source>
        <strain evidence="12 13">PX-1-G2-E2</strain>
    </source>
</reference>
<keyword evidence="2" id="KW-0444">Lipid biosynthesis</keyword>
<dbReference type="GO" id="GO:0005524">
    <property type="term" value="F:ATP binding"/>
    <property type="evidence" value="ECO:0007669"/>
    <property type="project" value="UniProtKB-KW"/>
</dbReference>
<keyword evidence="3" id="KW-0808">Transferase</keyword>
<evidence type="ECO:0000256" key="5">
    <source>
        <dbReference type="ARBA" id="ARBA00022777"/>
    </source>
</evidence>
<dbReference type="SUPFAM" id="SSF54211">
    <property type="entry name" value="Ribosomal protein S5 domain 2-like"/>
    <property type="match status" value="1"/>
</dbReference>
<keyword evidence="5 12" id="KW-0418">Kinase</keyword>
<keyword evidence="13" id="KW-1185">Reference proteome</keyword>
<name>A0A0W0W0B2_9GAMM</name>
<dbReference type="AlphaFoldDB" id="A0A0W0W0B2"/>
<dbReference type="Pfam" id="PF08544">
    <property type="entry name" value="GHMP_kinases_C"/>
    <property type="match status" value="1"/>
</dbReference>
<keyword evidence="8" id="KW-0443">Lipid metabolism</keyword>
<dbReference type="PATRIC" id="fig|466.6.peg.2070"/>
<keyword evidence="4" id="KW-0547">Nucleotide-binding</keyword>
<dbReference type="Pfam" id="PF00288">
    <property type="entry name" value="GHMP_kinases_N"/>
    <property type="match status" value="1"/>
</dbReference>
<dbReference type="InterPro" id="IPR006204">
    <property type="entry name" value="GHMP_kinase_N_dom"/>
</dbReference>
<evidence type="ECO:0000256" key="3">
    <source>
        <dbReference type="ARBA" id="ARBA00022679"/>
    </source>
</evidence>
<dbReference type="PANTHER" id="PTHR43290">
    <property type="entry name" value="MEVALONATE KINASE"/>
    <property type="match status" value="1"/>
</dbReference>
<feature type="domain" description="GHMP kinase N-terminal" evidence="10">
    <location>
        <begin position="74"/>
        <end position="146"/>
    </location>
</feature>
<evidence type="ECO:0000256" key="8">
    <source>
        <dbReference type="ARBA" id="ARBA00023098"/>
    </source>
</evidence>
<dbReference type="GO" id="GO:0004496">
    <property type="term" value="F:mevalonate kinase activity"/>
    <property type="evidence" value="ECO:0007669"/>
    <property type="project" value="InterPro"/>
</dbReference>
<dbReference type="InterPro" id="IPR014721">
    <property type="entry name" value="Ribsml_uS5_D2-typ_fold_subgr"/>
</dbReference>
<dbReference type="InterPro" id="IPR006205">
    <property type="entry name" value="Mev_gal_kin"/>
</dbReference>
<dbReference type="InterPro" id="IPR036554">
    <property type="entry name" value="GHMP_kinase_C_sf"/>
</dbReference>
<gene>
    <name evidence="12" type="ORF">Lmac_1962</name>
</gene>
<comment type="pathway">
    <text evidence="9">Isoprenoid biosynthesis; isopentenyl diphosphate biosynthesis via mevalonate pathway; isopentenyl diphosphate from (R)-mevalonate: step 1/3.</text>
</comment>